<evidence type="ECO:0000313" key="2">
    <source>
        <dbReference type="Proteomes" id="UP000002007"/>
    </source>
</evidence>
<protein>
    <submittedName>
        <fullName evidence="1">Uncharacterized protein</fullName>
    </submittedName>
</protein>
<sequence>MMGFLPFSSGIRKLYCGVLSLLAAISYLKALLDSLQINHERTFVGVR</sequence>
<dbReference type="Proteomes" id="UP000002007">
    <property type="component" value="Chromosome"/>
</dbReference>
<dbReference type="EMBL" id="CP000910">
    <property type="protein sequence ID" value="ABY23791.1"/>
    <property type="molecule type" value="Genomic_DNA"/>
</dbReference>
<dbReference type="HOGENOM" id="CLU_3172442_0_0_11"/>
<accession>A9WSK3</accession>
<reference evidence="2" key="1">
    <citation type="journal article" date="2008" name="J. Bacteriol.">
        <title>Genome sequence of the fish pathogen Renibacterium salmoninarum suggests reductive evolution away from an environmental Arthrobacter ancestor.</title>
        <authorList>
            <person name="Wiens G.D."/>
            <person name="Rockey D.D."/>
            <person name="Wu Z."/>
            <person name="Chang J."/>
            <person name="Levy R."/>
            <person name="Crane S."/>
            <person name="Chen D.S."/>
            <person name="Capri G.R."/>
            <person name="Burnett J.R."/>
            <person name="Sudheesh P.S."/>
            <person name="Schipma M.J."/>
            <person name="Burd H."/>
            <person name="Bhattacharyya A."/>
            <person name="Rhodes L.D."/>
            <person name="Kaul R."/>
            <person name="Strom M.S."/>
        </authorList>
    </citation>
    <scope>NUCLEOTIDE SEQUENCE [LARGE SCALE GENOMIC DNA]</scope>
    <source>
        <strain evidence="2">ATCC 33209 / DSM 20767 / JCM 11484 / NBRC 15589 / NCIMB 2235</strain>
    </source>
</reference>
<dbReference type="AlphaFoldDB" id="A9WSK3"/>
<dbReference type="KEGG" id="rsa:RSal33209_2059"/>
<proteinExistence type="predicted"/>
<name>A9WSK3_RENSM</name>
<gene>
    <name evidence="1" type="ordered locus">RSal33209_2059</name>
</gene>
<dbReference type="STRING" id="288705.RSal33209_2059"/>
<keyword evidence="2" id="KW-1185">Reference proteome</keyword>
<evidence type="ECO:0000313" key="1">
    <source>
        <dbReference type="EMBL" id="ABY23791.1"/>
    </source>
</evidence>
<organism evidence="1 2">
    <name type="scientific">Renibacterium salmoninarum (strain ATCC 33209 / DSM 20767 / JCM 11484 / NBRC 15589 / NCIMB 2235)</name>
    <dbReference type="NCBI Taxonomy" id="288705"/>
    <lineage>
        <taxon>Bacteria</taxon>
        <taxon>Bacillati</taxon>
        <taxon>Actinomycetota</taxon>
        <taxon>Actinomycetes</taxon>
        <taxon>Micrococcales</taxon>
        <taxon>Micrococcaceae</taxon>
        <taxon>Renibacterium</taxon>
    </lineage>
</organism>